<dbReference type="PANTHER" id="PTHR11439:SF440">
    <property type="entry name" value="INTEGRASE CATALYTIC DOMAIN-CONTAINING PROTEIN"/>
    <property type="match status" value="1"/>
</dbReference>
<proteinExistence type="predicted"/>
<dbReference type="Gene3D" id="2.40.70.10">
    <property type="entry name" value="Acid Proteases"/>
    <property type="match status" value="1"/>
</dbReference>
<reference evidence="1" key="1">
    <citation type="submission" date="2023-04" db="EMBL/GenBank/DDBJ databases">
        <title>Phytophthora fragariaefolia NBRC 109709.</title>
        <authorList>
            <person name="Ichikawa N."/>
            <person name="Sato H."/>
            <person name="Tonouchi N."/>
        </authorList>
    </citation>
    <scope>NUCLEOTIDE SEQUENCE</scope>
    <source>
        <strain evidence="1">NBRC 109709</strain>
    </source>
</reference>
<dbReference type="PANTHER" id="PTHR11439">
    <property type="entry name" value="GAG-POL-RELATED RETROTRANSPOSON"/>
    <property type="match status" value="1"/>
</dbReference>
<organism evidence="1 2">
    <name type="scientific">Phytophthora fragariaefolia</name>
    <dbReference type="NCBI Taxonomy" id="1490495"/>
    <lineage>
        <taxon>Eukaryota</taxon>
        <taxon>Sar</taxon>
        <taxon>Stramenopiles</taxon>
        <taxon>Oomycota</taxon>
        <taxon>Peronosporomycetes</taxon>
        <taxon>Peronosporales</taxon>
        <taxon>Peronosporaceae</taxon>
        <taxon>Phytophthora</taxon>
    </lineage>
</organism>
<evidence type="ECO:0000313" key="1">
    <source>
        <dbReference type="EMBL" id="GMF53362.1"/>
    </source>
</evidence>
<dbReference type="CDD" id="cd09272">
    <property type="entry name" value="RNase_HI_RT_Ty1"/>
    <property type="match status" value="1"/>
</dbReference>
<keyword evidence="2" id="KW-1185">Reference proteome</keyword>
<dbReference type="OrthoDB" id="127626at2759"/>
<dbReference type="AlphaFoldDB" id="A0A9W6Y5Z2"/>
<name>A0A9W6Y5Z2_9STRA</name>
<protein>
    <submittedName>
        <fullName evidence="1">Unnamed protein product</fullName>
    </submittedName>
</protein>
<dbReference type="CDD" id="cd00303">
    <property type="entry name" value="retropepsin_like"/>
    <property type="match status" value="1"/>
</dbReference>
<gene>
    <name evidence="1" type="ORF">Pfra01_002204600</name>
</gene>
<accession>A0A9W6Y5Z2</accession>
<dbReference type="InterPro" id="IPR021109">
    <property type="entry name" value="Peptidase_aspartic_dom_sf"/>
</dbReference>
<evidence type="ECO:0000313" key="2">
    <source>
        <dbReference type="Proteomes" id="UP001165121"/>
    </source>
</evidence>
<dbReference type="EMBL" id="BSXT01003267">
    <property type="protein sequence ID" value="GMF53362.1"/>
    <property type="molecule type" value="Genomic_DNA"/>
</dbReference>
<dbReference type="Proteomes" id="UP001165121">
    <property type="component" value="Unassembled WGS sequence"/>
</dbReference>
<comment type="caution">
    <text evidence="1">The sequence shown here is derived from an EMBL/GenBank/DDBJ whole genome shotgun (WGS) entry which is preliminary data.</text>
</comment>
<dbReference type="Pfam" id="PF08284">
    <property type="entry name" value="RVP_2"/>
    <property type="match status" value="1"/>
</dbReference>
<sequence length="339" mass="37855">MLVVGVYVDDWLATGTQQQAVDAFFAELTALSIKDLGPASKFLGMRVSYSEEEASIWTRKNCGGCEAVPITGRHLDVDRALHAADIAFTVHKASRRTHDPTVADWKLAKRILGYLSGMKKKRFQMRGDRGTDELLEVVSDSDADFAPDKEDRKYVMGGMVTMDGMPLSWTCKKRGVVSLSTMEAEYTAASIMTTELLFVQATVKGFEKPWTILVDSGASGNYAWRSTIEGSQLYAEALKVRDRDIVTVRLATGTRVTVPKVPVDLGVKFLDFDSVERWLVLDLDARYDLILGMAWLERHEPWIGCSSKTLGATHFSPSRALANHEPTSARKQKRCWREH</sequence>